<protein>
    <submittedName>
        <fullName evidence="1">Uncharacterized protein</fullName>
    </submittedName>
</protein>
<gene>
    <name evidence="1" type="ORF">GL267_03940</name>
</gene>
<dbReference type="AlphaFoldDB" id="A0A845U3L4"/>
<evidence type="ECO:0000313" key="1">
    <source>
        <dbReference type="EMBL" id="NDU41826.1"/>
    </source>
</evidence>
<proteinExistence type="predicted"/>
<comment type="caution">
    <text evidence="1">The sequence shown here is derived from an EMBL/GenBank/DDBJ whole genome shotgun (WGS) entry which is preliminary data.</text>
</comment>
<dbReference type="RefSeq" id="WP_163096773.1">
    <property type="nucleotide sequence ID" value="NZ_CP127523.1"/>
</dbReference>
<reference evidence="1" key="1">
    <citation type="submission" date="2019-11" db="EMBL/GenBank/DDBJ databases">
        <title>Acidithiobacillus ferrianus sp. nov.: a facultatively anaerobic and extremely acidophilic chemolithoautotroph.</title>
        <authorList>
            <person name="Norris P.R."/>
            <person name="Falagan C."/>
            <person name="Moya-Beltran A."/>
            <person name="Castro M."/>
            <person name="Quatrini R."/>
            <person name="Johnson D.B."/>
        </authorList>
    </citation>
    <scope>NUCLEOTIDE SEQUENCE [LARGE SCALE GENOMIC DNA]</scope>
    <source>
        <strain evidence="1">MG</strain>
    </source>
</reference>
<organism evidence="1">
    <name type="scientific">Acidithiobacillus ferrianus</name>
    <dbReference type="NCBI Taxonomy" id="2678518"/>
    <lineage>
        <taxon>Bacteria</taxon>
        <taxon>Pseudomonadati</taxon>
        <taxon>Pseudomonadota</taxon>
        <taxon>Acidithiobacillia</taxon>
        <taxon>Acidithiobacillales</taxon>
        <taxon>Acidithiobacillaceae</taxon>
        <taxon>Acidithiobacillus</taxon>
    </lineage>
</organism>
<name>A0A845U3L4_9PROT</name>
<dbReference type="EMBL" id="WNJL01000016">
    <property type="protein sequence ID" value="NDU41826.1"/>
    <property type="molecule type" value="Genomic_DNA"/>
</dbReference>
<sequence>MNGIPHPDDLREVPIQDERKVKRGSRLKERRSFSYLYAFMENWNHLIGGNKYRLLAHVRYNTQRL</sequence>
<accession>A0A845U3L4</accession>